<accession>A0A813V636</accession>
<dbReference type="GO" id="GO:0043161">
    <property type="term" value="P:proteasome-mediated ubiquitin-dependent protein catabolic process"/>
    <property type="evidence" value="ECO:0007669"/>
    <property type="project" value="TreeGrafter"/>
</dbReference>
<feature type="repeat" description="NHL" evidence="2">
    <location>
        <begin position="441"/>
        <end position="478"/>
    </location>
</feature>
<evidence type="ECO:0000256" key="1">
    <source>
        <dbReference type="ARBA" id="ARBA00022737"/>
    </source>
</evidence>
<name>A0A813V636_9BILA</name>
<dbReference type="PANTHER" id="PTHR24104">
    <property type="entry name" value="E3 UBIQUITIN-PROTEIN LIGASE NHLRC1-RELATED"/>
    <property type="match status" value="1"/>
</dbReference>
<dbReference type="PROSITE" id="PS51125">
    <property type="entry name" value="NHL"/>
    <property type="match status" value="3"/>
</dbReference>
<evidence type="ECO:0000313" key="6">
    <source>
        <dbReference type="Proteomes" id="UP000663845"/>
    </source>
</evidence>
<sequence length="480" mass="55304">MANGKLHCIKCEKDKAILKCSGCSQDFCYNHFLDHYKDLNKEFDEIECNHDSLRELLNEQLNHQEKHILIEEINKWEEDSIKIIQQTANNCKQMIFQYRAKTIHRMENKLINLANQLKDIRQENDFNEIDLNRLKDKLKQLEIEIHKPINVSLHHDSIALINRISIIISYGKFKSSMSIQKNTTWKPDAYTIAGGYGKGDHLNQLHWPYGICIDDDDENIYIADSSNHRIVKWKYNENSHEIIAGRNGRGNRINELNYPADIIFDKKNNSLIISDRDNRRIVRWSLQKDIEQQIMISDIYCSRLTMDYNGNLYVSDTENNQIKQYKQGDTHGTIVAGGNGKGDQLNQLDSPGFIFVDEDETIYVSDWNNHRVMKWIKNAKEGVVVAGGQGKGSSLEQLSYPQGILVDHLSNVYVADSWNHRIMRWLVDANEGSIIAGGNGKGKETNQFHLLGGILFDRQGNLCVIDVGNNRVQKFDLNIN</sequence>
<organism evidence="4 6">
    <name type="scientific">Adineta steineri</name>
    <dbReference type="NCBI Taxonomy" id="433720"/>
    <lineage>
        <taxon>Eukaryota</taxon>
        <taxon>Metazoa</taxon>
        <taxon>Spiralia</taxon>
        <taxon>Gnathifera</taxon>
        <taxon>Rotifera</taxon>
        <taxon>Eurotatoria</taxon>
        <taxon>Bdelloidea</taxon>
        <taxon>Adinetida</taxon>
        <taxon>Adinetidae</taxon>
        <taxon>Adineta</taxon>
    </lineage>
</organism>
<dbReference type="GO" id="GO:0061630">
    <property type="term" value="F:ubiquitin protein ligase activity"/>
    <property type="evidence" value="ECO:0007669"/>
    <property type="project" value="TreeGrafter"/>
</dbReference>
<dbReference type="InterPro" id="IPR011042">
    <property type="entry name" value="6-blade_b-propeller_TolB-like"/>
</dbReference>
<dbReference type="PANTHER" id="PTHR24104:SF25">
    <property type="entry name" value="PROTEIN LIN-41"/>
    <property type="match status" value="1"/>
</dbReference>
<reference evidence="4" key="1">
    <citation type="submission" date="2021-02" db="EMBL/GenBank/DDBJ databases">
        <authorList>
            <person name="Nowell W R."/>
        </authorList>
    </citation>
    <scope>NUCLEOTIDE SEQUENCE</scope>
</reference>
<dbReference type="EMBL" id="CAJNOG010000048">
    <property type="protein sequence ID" value="CAF0840462.1"/>
    <property type="molecule type" value="Genomic_DNA"/>
</dbReference>
<dbReference type="EMBL" id="CAJOAZ010000998">
    <property type="protein sequence ID" value="CAF3747458.1"/>
    <property type="molecule type" value="Genomic_DNA"/>
</dbReference>
<keyword evidence="1" id="KW-0677">Repeat</keyword>
<dbReference type="CDD" id="cd05819">
    <property type="entry name" value="NHL"/>
    <property type="match status" value="1"/>
</dbReference>
<feature type="repeat" description="NHL" evidence="2">
    <location>
        <begin position="198"/>
        <end position="236"/>
    </location>
</feature>
<dbReference type="Pfam" id="PF01436">
    <property type="entry name" value="NHL"/>
    <property type="match status" value="1"/>
</dbReference>
<dbReference type="Gene3D" id="2.120.10.30">
    <property type="entry name" value="TolB, C-terminal domain"/>
    <property type="match status" value="3"/>
</dbReference>
<dbReference type="Proteomes" id="UP000663845">
    <property type="component" value="Unassembled WGS sequence"/>
</dbReference>
<dbReference type="InterPro" id="IPR050952">
    <property type="entry name" value="TRIM-NHL_E3_ligases"/>
</dbReference>
<gene>
    <name evidence="4" type="ORF">JYZ213_LOCUS7331</name>
    <name evidence="5" type="ORF">OXD698_LOCUS15255</name>
</gene>
<evidence type="ECO:0000313" key="4">
    <source>
        <dbReference type="EMBL" id="CAF0840462.1"/>
    </source>
</evidence>
<feature type="coiled-coil region" evidence="3">
    <location>
        <begin position="103"/>
        <end position="144"/>
    </location>
</feature>
<evidence type="ECO:0000256" key="3">
    <source>
        <dbReference type="SAM" id="Coils"/>
    </source>
</evidence>
<dbReference type="GO" id="GO:0000209">
    <property type="term" value="P:protein polyubiquitination"/>
    <property type="evidence" value="ECO:0007669"/>
    <property type="project" value="TreeGrafter"/>
</dbReference>
<dbReference type="Proteomes" id="UP000663844">
    <property type="component" value="Unassembled WGS sequence"/>
</dbReference>
<evidence type="ECO:0000256" key="2">
    <source>
        <dbReference type="PROSITE-ProRule" id="PRU00504"/>
    </source>
</evidence>
<dbReference type="GO" id="GO:0008270">
    <property type="term" value="F:zinc ion binding"/>
    <property type="evidence" value="ECO:0007669"/>
    <property type="project" value="UniProtKB-KW"/>
</dbReference>
<proteinExistence type="predicted"/>
<keyword evidence="3" id="KW-0175">Coiled coil</keyword>
<feature type="repeat" description="NHL" evidence="2">
    <location>
        <begin position="391"/>
        <end position="430"/>
    </location>
</feature>
<dbReference type="SUPFAM" id="SSF101898">
    <property type="entry name" value="NHL repeat"/>
    <property type="match status" value="1"/>
</dbReference>
<evidence type="ECO:0000313" key="5">
    <source>
        <dbReference type="EMBL" id="CAF3747458.1"/>
    </source>
</evidence>
<protein>
    <submittedName>
        <fullName evidence="4">Uncharacterized protein</fullName>
    </submittedName>
</protein>
<comment type="caution">
    <text evidence="4">The sequence shown here is derived from an EMBL/GenBank/DDBJ whole genome shotgun (WGS) entry which is preliminary data.</text>
</comment>
<dbReference type="InterPro" id="IPR001258">
    <property type="entry name" value="NHL_repeat"/>
</dbReference>
<dbReference type="AlphaFoldDB" id="A0A813V636"/>